<evidence type="ECO:0000313" key="1">
    <source>
        <dbReference type="EMBL" id="QJA54327.1"/>
    </source>
</evidence>
<proteinExistence type="predicted"/>
<reference evidence="1" key="1">
    <citation type="submission" date="2020-03" db="EMBL/GenBank/DDBJ databases">
        <title>The deep terrestrial virosphere.</title>
        <authorList>
            <person name="Holmfeldt K."/>
            <person name="Nilsson E."/>
            <person name="Simone D."/>
            <person name="Lopez-Fernandez M."/>
            <person name="Wu X."/>
            <person name="de Brujin I."/>
            <person name="Lundin D."/>
            <person name="Andersson A."/>
            <person name="Bertilsson S."/>
            <person name="Dopson M."/>
        </authorList>
    </citation>
    <scope>NUCLEOTIDE SEQUENCE</scope>
    <source>
        <strain evidence="2">MM415A02162</strain>
        <strain evidence="3">MM415B02872</strain>
        <strain evidence="1">TM448A04617</strain>
    </source>
</reference>
<sequence>MEFKEGDVIIYNTINMGTDNTHSPLWGGIYGKIKGTVITINDKKYKEKFSRPDPDYPLKIAWGNGEVNGYSTFWFPSFKVVDKKSTQLSLFKGETI</sequence>
<gene>
    <name evidence="2" type="ORF">MM415A02162_0002</name>
    <name evidence="3" type="ORF">MM415B02872_0002</name>
    <name evidence="1" type="ORF">TM448A04617_0012</name>
</gene>
<name>A0A6H2A417_9ZZZZ</name>
<protein>
    <submittedName>
        <fullName evidence="1">Uncharacterized protein</fullName>
    </submittedName>
</protein>
<dbReference type="EMBL" id="MT142061">
    <property type="protein sequence ID" value="QJA73898.1"/>
    <property type="molecule type" value="Genomic_DNA"/>
</dbReference>
<organism evidence="1">
    <name type="scientific">viral metagenome</name>
    <dbReference type="NCBI Taxonomy" id="1070528"/>
    <lineage>
        <taxon>unclassified sequences</taxon>
        <taxon>metagenomes</taxon>
        <taxon>organismal metagenomes</taxon>
    </lineage>
</organism>
<dbReference type="EMBL" id="MT144496">
    <property type="protein sequence ID" value="QJA54327.1"/>
    <property type="molecule type" value="Genomic_DNA"/>
</dbReference>
<dbReference type="EMBL" id="MT142739">
    <property type="protein sequence ID" value="QJA87884.1"/>
    <property type="molecule type" value="Genomic_DNA"/>
</dbReference>
<evidence type="ECO:0000313" key="2">
    <source>
        <dbReference type="EMBL" id="QJA73898.1"/>
    </source>
</evidence>
<accession>A0A6H2A417</accession>
<dbReference type="AlphaFoldDB" id="A0A6H2A417"/>
<evidence type="ECO:0000313" key="3">
    <source>
        <dbReference type="EMBL" id="QJA87884.1"/>
    </source>
</evidence>